<sequence>MIYIRYCFLITFYFTIINSSSILLNRLRKSKTITFQSKLSSPIEININKNSKFNLTCSFLSNFQIIDIFWLHNGTLIQSFISNKILEEEDNNSFLSVSIISTIQIEKIHFDINGFYQCIAVHQDIYAKQTFTVHINTNEINSIPIHFPTDAFITVYTSQALFEPRNYLSLMCRIGDYKKKECEIQWFNPHDDLLNILGENTDLVIRNATFEDNMGLYTCQICCHNQCQKLTSFIYPAAED</sequence>
<evidence type="ECO:0000313" key="3">
    <source>
        <dbReference type="EMBL" id="CAF1345976.1"/>
    </source>
</evidence>
<feature type="transmembrane region" description="Helical" evidence="1">
    <location>
        <begin position="6"/>
        <end position="24"/>
    </location>
</feature>
<feature type="domain" description="Ig-like" evidence="2">
    <location>
        <begin position="36"/>
        <end position="134"/>
    </location>
</feature>
<name>A0A815H1Y5_9BILA</name>
<dbReference type="Proteomes" id="UP000663860">
    <property type="component" value="Unassembled WGS sequence"/>
</dbReference>
<organism evidence="3 4">
    <name type="scientific">Adineta steineri</name>
    <dbReference type="NCBI Taxonomy" id="433720"/>
    <lineage>
        <taxon>Eukaryota</taxon>
        <taxon>Metazoa</taxon>
        <taxon>Spiralia</taxon>
        <taxon>Gnathifera</taxon>
        <taxon>Rotifera</taxon>
        <taxon>Eurotatoria</taxon>
        <taxon>Bdelloidea</taxon>
        <taxon>Adinetida</taxon>
        <taxon>Adinetidae</taxon>
        <taxon>Adineta</taxon>
    </lineage>
</organism>
<dbReference type="CDD" id="cd00096">
    <property type="entry name" value="Ig"/>
    <property type="match status" value="1"/>
</dbReference>
<comment type="caution">
    <text evidence="3">The sequence shown here is derived from an EMBL/GenBank/DDBJ whole genome shotgun (WGS) entry which is preliminary data.</text>
</comment>
<feature type="domain" description="Ig-like" evidence="2">
    <location>
        <begin position="148"/>
        <end position="221"/>
    </location>
</feature>
<proteinExistence type="predicted"/>
<dbReference type="InterPro" id="IPR007110">
    <property type="entry name" value="Ig-like_dom"/>
</dbReference>
<dbReference type="PROSITE" id="PS50835">
    <property type="entry name" value="IG_LIKE"/>
    <property type="match status" value="2"/>
</dbReference>
<evidence type="ECO:0000256" key="1">
    <source>
        <dbReference type="SAM" id="Phobius"/>
    </source>
</evidence>
<evidence type="ECO:0000259" key="2">
    <source>
        <dbReference type="PROSITE" id="PS50835"/>
    </source>
</evidence>
<dbReference type="InterPro" id="IPR003599">
    <property type="entry name" value="Ig_sub"/>
</dbReference>
<dbReference type="AlphaFoldDB" id="A0A815H1Y5"/>
<keyword evidence="1" id="KW-0472">Membrane</keyword>
<keyword evidence="1" id="KW-1133">Transmembrane helix</keyword>
<keyword evidence="1" id="KW-0812">Transmembrane</keyword>
<dbReference type="EMBL" id="CAJNOE010000851">
    <property type="protein sequence ID" value="CAF1345976.1"/>
    <property type="molecule type" value="Genomic_DNA"/>
</dbReference>
<dbReference type="Gene3D" id="2.60.40.10">
    <property type="entry name" value="Immunoglobulins"/>
    <property type="match status" value="2"/>
</dbReference>
<dbReference type="InterPro" id="IPR036179">
    <property type="entry name" value="Ig-like_dom_sf"/>
</dbReference>
<dbReference type="InterPro" id="IPR013783">
    <property type="entry name" value="Ig-like_fold"/>
</dbReference>
<dbReference type="SMART" id="SM00409">
    <property type="entry name" value="IG"/>
    <property type="match status" value="2"/>
</dbReference>
<accession>A0A815H1Y5</accession>
<evidence type="ECO:0000313" key="4">
    <source>
        <dbReference type="Proteomes" id="UP000663860"/>
    </source>
</evidence>
<reference evidence="3" key="1">
    <citation type="submission" date="2021-02" db="EMBL/GenBank/DDBJ databases">
        <authorList>
            <person name="Nowell W R."/>
        </authorList>
    </citation>
    <scope>NUCLEOTIDE SEQUENCE</scope>
</reference>
<dbReference type="SUPFAM" id="SSF48726">
    <property type="entry name" value="Immunoglobulin"/>
    <property type="match status" value="2"/>
</dbReference>
<gene>
    <name evidence="3" type="ORF">IZO911_LOCUS36500</name>
</gene>
<protein>
    <recommendedName>
        <fullName evidence="2">Ig-like domain-containing protein</fullName>
    </recommendedName>
</protein>